<comment type="caution">
    <text evidence="2">The sequence shown here is derived from an EMBL/GenBank/DDBJ whole genome shotgun (WGS) entry which is preliminary data.</text>
</comment>
<dbReference type="Proteomes" id="UP001342826">
    <property type="component" value="Unassembled WGS sequence"/>
</dbReference>
<feature type="transmembrane region" description="Helical" evidence="1">
    <location>
        <begin position="42"/>
        <end position="63"/>
    </location>
</feature>
<dbReference type="RefSeq" id="WP_328014966.1">
    <property type="nucleotide sequence ID" value="NZ_JARTFS010000005.1"/>
</dbReference>
<keyword evidence="1" id="KW-0472">Membrane</keyword>
<sequence length="156" mass="18734">MRKIDMQIASLNRNYVDEPTKQVLQNLVNKKRKMEKYRQKRFSAQMFTFITSIIFILYIYFSIIKYSLGDIGFIISSILNDSLHIVVVLCIAAGYATALYFKKKEDKTENEFHSLRCEVVRKSTDYWPQPELWERRHEVLQMMKREFDINLFQESK</sequence>
<protein>
    <submittedName>
        <fullName evidence="2">DUF2663 family protein</fullName>
    </submittedName>
</protein>
<feature type="transmembrane region" description="Helical" evidence="1">
    <location>
        <begin position="83"/>
        <end position="101"/>
    </location>
</feature>
<keyword evidence="3" id="KW-1185">Reference proteome</keyword>
<evidence type="ECO:0000313" key="3">
    <source>
        <dbReference type="Proteomes" id="UP001342826"/>
    </source>
</evidence>
<dbReference type="InterPro" id="IPR020210">
    <property type="entry name" value="Uncharacterised_YpbF_TM"/>
</dbReference>
<gene>
    <name evidence="2" type="ORF">P9271_05270</name>
</gene>
<keyword evidence="1" id="KW-0812">Transmembrane</keyword>
<reference evidence="2 3" key="1">
    <citation type="submission" date="2023-03" db="EMBL/GenBank/DDBJ databases">
        <title>Bacillus Genome Sequencing.</title>
        <authorList>
            <person name="Dunlap C."/>
        </authorList>
    </citation>
    <scope>NUCLEOTIDE SEQUENCE [LARGE SCALE GENOMIC DNA]</scope>
    <source>
        <strain evidence="2 3">NRS-1717</strain>
    </source>
</reference>
<dbReference type="Pfam" id="PF10864">
    <property type="entry name" value="DUF2663"/>
    <property type="match status" value="1"/>
</dbReference>
<evidence type="ECO:0000256" key="1">
    <source>
        <dbReference type="SAM" id="Phobius"/>
    </source>
</evidence>
<keyword evidence="1" id="KW-1133">Transmembrane helix</keyword>
<name>A0ABU6NUC3_9BACI</name>
<proteinExistence type="predicted"/>
<accession>A0ABU6NUC3</accession>
<evidence type="ECO:0000313" key="2">
    <source>
        <dbReference type="EMBL" id="MED4400740.1"/>
    </source>
</evidence>
<organism evidence="2 3">
    <name type="scientific">Metabacillus fastidiosus</name>
    <dbReference type="NCBI Taxonomy" id="1458"/>
    <lineage>
        <taxon>Bacteria</taxon>
        <taxon>Bacillati</taxon>
        <taxon>Bacillota</taxon>
        <taxon>Bacilli</taxon>
        <taxon>Bacillales</taxon>
        <taxon>Bacillaceae</taxon>
        <taxon>Metabacillus</taxon>
    </lineage>
</organism>
<dbReference type="EMBL" id="JARTFS010000005">
    <property type="protein sequence ID" value="MED4400740.1"/>
    <property type="molecule type" value="Genomic_DNA"/>
</dbReference>